<feature type="transmembrane region" description="Helical" evidence="5">
    <location>
        <begin position="72"/>
        <end position="89"/>
    </location>
</feature>
<evidence type="ECO:0000256" key="3">
    <source>
        <dbReference type="ARBA" id="ARBA00022989"/>
    </source>
</evidence>
<evidence type="ECO:0000256" key="5">
    <source>
        <dbReference type="SAM" id="Phobius"/>
    </source>
</evidence>
<dbReference type="EMBL" id="JALHLG010000054">
    <property type="protein sequence ID" value="MCJ2188952.1"/>
    <property type="molecule type" value="Genomic_DNA"/>
</dbReference>
<dbReference type="InterPro" id="IPR006694">
    <property type="entry name" value="Fatty_acid_hydroxylase"/>
</dbReference>
<dbReference type="InterPro" id="IPR050307">
    <property type="entry name" value="Sterol_Desaturase_Related"/>
</dbReference>
<dbReference type="RefSeq" id="WP_243923996.1">
    <property type="nucleotide sequence ID" value="NZ_JALHLG010000054.1"/>
</dbReference>
<keyword evidence="3 5" id="KW-1133">Transmembrane helix</keyword>
<name>A0ABT0BV51_9SPHN</name>
<feature type="transmembrane region" description="Helical" evidence="5">
    <location>
        <begin position="95"/>
        <end position="116"/>
    </location>
</feature>
<feature type="domain" description="Fatty acid hydroxylase" evidence="6">
    <location>
        <begin position="104"/>
        <end position="246"/>
    </location>
</feature>
<comment type="caution">
    <text evidence="7">The sequence shown here is derived from an EMBL/GenBank/DDBJ whole genome shotgun (WGS) entry which is preliminary data.</text>
</comment>
<organism evidence="7 8">
    <name type="scientific">Novosphingobium beihaiensis</name>
    <dbReference type="NCBI Taxonomy" id="2930389"/>
    <lineage>
        <taxon>Bacteria</taxon>
        <taxon>Pseudomonadati</taxon>
        <taxon>Pseudomonadota</taxon>
        <taxon>Alphaproteobacteria</taxon>
        <taxon>Sphingomonadales</taxon>
        <taxon>Sphingomonadaceae</taxon>
        <taxon>Novosphingobium</taxon>
    </lineage>
</organism>
<gene>
    <name evidence="7" type="ORF">MTR66_19300</name>
</gene>
<evidence type="ECO:0000256" key="1">
    <source>
        <dbReference type="ARBA" id="ARBA00004370"/>
    </source>
</evidence>
<comment type="subcellular location">
    <subcellularLocation>
        <location evidence="1">Membrane</location>
    </subcellularLocation>
</comment>
<dbReference type="Pfam" id="PF04116">
    <property type="entry name" value="FA_hydroxylase"/>
    <property type="match status" value="1"/>
</dbReference>
<feature type="transmembrane region" description="Helical" evidence="5">
    <location>
        <begin position="164"/>
        <end position="193"/>
    </location>
</feature>
<accession>A0ABT0BV51</accession>
<evidence type="ECO:0000313" key="8">
    <source>
        <dbReference type="Proteomes" id="UP001202281"/>
    </source>
</evidence>
<keyword evidence="2 5" id="KW-0812">Transmembrane</keyword>
<evidence type="ECO:0000256" key="4">
    <source>
        <dbReference type="ARBA" id="ARBA00023136"/>
    </source>
</evidence>
<proteinExistence type="predicted"/>
<sequence>MNSSFVSTLLAHYHWQLSLMTGLGIIAMVLLGKAIAYAVPALRVEGKRNADTYRRKMEKPSYAQNQKWNRKWGIFFVAIIFGVILPFCLTADPQPWWQVLRDIVVILMFYDFFYYLTHRFLFHDSALFGGAGPLKWMHAIHHRQHNPCRGDSSYIHPLEVAIGLGLYVASIAVLAALMGQFHVVTIVITWMAFNQINLHNHDLWETDRFPFRYLNYVSVMHHNHHARFTGGNFATITLLYDWMFGTLDKGDGYRGEFTPQMAAQAAAAKAGAKKA</sequence>
<feature type="transmembrane region" description="Helical" evidence="5">
    <location>
        <begin position="20"/>
        <end position="39"/>
    </location>
</feature>
<evidence type="ECO:0000313" key="7">
    <source>
        <dbReference type="EMBL" id="MCJ2188952.1"/>
    </source>
</evidence>
<reference evidence="7 8" key="1">
    <citation type="submission" date="2022-04" db="EMBL/GenBank/DDBJ databases">
        <title>Identification of a novel bacterium isolated from mangrove sediments.</title>
        <authorList>
            <person name="Pan X."/>
        </authorList>
    </citation>
    <scope>NUCLEOTIDE SEQUENCE [LARGE SCALE GENOMIC DNA]</scope>
    <source>
        <strain evidence="7 8">B2638</strain>
    </source>
</reference>
<keyword evidence="8" id="KW-1185">Reference proteome</keyword>
<evidence type="ECO:0000256" key="2">
    <source>
        <dbReference type="ARBA" id="ARBA00022692"/>
    </source>
</evidence>
<protein>
    <submittedName>
        <fullName evidence="7">Sterol desaturase family protein</fullName>
    </submittedName>
</protein>
<dbReference type="PANTHER" id="PTHR11863">
    <property type="entry name" value="STEROL DESATURASE"/>
    <property type="match status" value="1"/>
</dbReference>
<evidence type="ECO:0000259" key="6">
    <source>
        <dbReference type="Pfam" id="PF04116"/>
    </source>
</evidence>
<dbReference type="Proteomes" id="UP001202281">
    <property type="component" value="Unassembled WGS sequence"/>
</dbReference>
<keyword evidence="4 5" id="KW-0472">Membrane</keyword>